<comment type="subcellular location">
    <subcellularLocation>
        <location evidence="1 8">Membrane</location>
        <topology evidence="1 8">Peripheral membrane protein</topology>
    </subcellularLocation>
</comment>
<keyword evidence="3 8" id="KW-0813">Transport</keyword>
<evidence type="ECO:0000256" key="7">
    <source>
        <dbReference type="PROSITE-ProRule" id="PRU00339"/>
    </source>
</evidence>
<keyword evidence="7" id="KW-0802">TPR repeat</keyword>
<dbReference type="InterPro" id="IPR000744">
    <property type="entry name" value="NSF_attach"/>
</dbReference>
<keyword evidence="10" id="KW-1185">Reference proteome</keyword>
<keyword evidence="5 8" id="KW-0653">Protein transport</keyword>
<dbReference type="GO" id="GO:0005483">
    <property type="term" value="F:soluble NSF attachment protein activity"/>
    <property type="evidence" value="ECO:0007669"/>
    <property type="project" value="UniProtKB-ARBA"/>
</dbReference>
<comment type="similarity">
    <text evidence="2 8">Belongs to the SNAP family.</text>
</comment>
<protein>
    <submittedName>
        <fullName evidence="9">Sec17 protein</fullName>
    </submittedName>
</protein>
<dbReference type="PRINTS" id="PR00448">
    <property type="entry name" value="NSFATTACHMNT"/>
</dbReference>
<feature type="repeat" description="TPR" evidence="7">
    <location>
        <begin position="156"/>
        <end position="189"/>
    </location>
</feature>
<dbReference type="Pfam" id="PF14938">
    <property type="entry name" value="SNAP"/>
    <property type="match status" value="1"/>
</dbReference>
<dbReference type="AlphaFoldDB" id="A0AAV5RDS8"/>
<reference evidence="9 10" key="1">
    <citation type="journal article" date="2023" name="Elife">
        <title>Identification of key yeast species and microbe-microbe interactions impacting larval growth of Drosophila in the wild.</title>
        <authorList>
            <person name="Mure A."/>
            <person name="Sugiura Y."/>
            <person name="Maeda R."/>
            <person name="Honda K."/>
            <person name="Sakurai N."/>
            <person name="Takahashi Y."/>
            <person name="Watada M."/>
            <person name="Katoh T."/>
            <person name="Gotoh A."/>
            <person name="Gotoh Y."/>
            <person name="Taniguchi I."/>
            <person name="Nakamura K."/>
            <person name="Hayashi T."/>
            <person name="Katayama T."/>
            <person name="Uemura T."/>
            <person name="Hattori Y."/>
        </authorList>
    </citation>
    <scope>NUCLEOTIDE SEQUENCE [LARGE SCALE GENOMIC DNA]</scope>
    <source>
        <strain evidence="9 10">SB-73</strain>
    </source>
</reference>
<dbReference type="GO" id="GO:0035494">
    <property type="term" value="P:SNARE complex disassembly"/>
    <property type="evidence" value="ECO:0007669"/>
    <property type="project" value="TreeGrafter"/>
</dbReference>
<dbReference type="GO" id="GO:0031201">
    <property type="term" value="C:SNARE complex"/>
    <property type="evidence" value="ECO:0007669"/>
    <property type="project" value="TreeGrafter"/>
</dbReference>
<dbReference type="InterPro" id="IPR011990">
    <property type="entry name" value="TPR-like_helical_dom_sf"/>
</dbReference>
<dbReference type="FunFam" id="1.25.40.10:FF:000049">
    <property type="entry name" value="Alpha-soluble NSF attachment protein-like"/>
    <property type="match status" value="1"/>
</dbReference>
<keyword evidence="4 8" id="KW-0931">ER-Golgi transport</keyword>
<dbReference type="PROSITE" id="PS50005">
    <property type="entry name" value="TPR"/>
    <property type="match status" value="2"/>
</dbReference>
<dbReference type="Proteomes" id="UP001362899">
    <property type="component" value="Unassembled WGS sequence"/>
</dbReference>
<dbReference type="InterPro" id="IPR019734">
    <property type="entry name" value="TPR_rpt"/>
</dbReference>
<name>A0AAV5RDS8_STABA</name>
<dbReference type="GO" id="GO:0019905">
    <property type="term" value="F:syntaxin binding"/>
    <property type="evidence" value="ECO:0007669"/>
    <property type="project" value="TreeGrafter"/>
</dbReference>
<evidence type="ECO:0000256" key="6">
    <source>
        <dbReference type="ARBA" id="ARBA00023136"/>
    </source>
</evidence>
<evidence type="ECO:0000313" key="10">
    <source>
        <dbReference type="Proteomes" id="UP001362899"/>
    </source>
</evidence>
<organism evidence="9 10">
    <name type="scientific">Starmerella bacillaris</name>
    <name type="common">Yeast</name>
    <name type="synonym">Candida zemplinina</name>
    <dbReference type="NCBI Taxonomy" id="1247836"/>
    <lineage>
        <taxon>Eukaryota</taxon>
        <taxon>Fungi</taxon>
        <taxon>Dikarya</taxon>
        <taxon>Ascomycota</taxon>
        <taxon>Saccharomycotina</taxon>
        <taxon>Dipodascomycetes</taxon>
        <taxon>Dipodascales</taxon>
        <taxon>Trichomonascaceae</taxon>
        <taxon>Starmerella</taxon>
    </lineage>
</organism>
<dbReference type="PANTHER" id="PTHR13768:SF8">
    <property type="entry name" value="ALPHA-SOLUBLE NSF ATTACHMENT PROTEIN"/>
    <property type="match status" value="1"/>
</dbReference>
<evidence type="ECO:0000256" key="4">
    <source>
        <dbReference type="ARBA" id="ARBA00022892"/>
    </source>
</evidence>
<sequence length="291" mass="32884">MDPQELIKQAEKKVSSSGGLFSRMLGSSSFQLEDAADLYMQAGNAYRLKKDSLQAGKAFEKAADLQKKSEAKDEAANTLVEAYKAYRTSEFADAARTLNEAIHMFTLRGQFRRAAQYQMDLAQLYETELNDGKAALQAYQSAGDWFNEDRAEALSCKAYIKYAELSGLEGEYHQAIEAFEKVAKLSMNSNLSKWSLKDYFFKAVFCALALQDAVAAQMQLDKYISWDSSFEATKEYEYLSAFVSAARDGDEQTFTDKLYEYDKFAKLDNWKTTIGLRIKQGMDVPEDDLLL</sequence>
<dbReference type="PANTHER" id="PTHR13768">
    <property type="entry name" value="SOLUBLE NSF ATTACHMENT PROTEIN SNAP"/>
    <property type="match status" value="1"/>
</dbReference>
<feature type="repeat" description="TPR" evidence="7">
    <location>
        <begin position="36"/>
        <end position="69"/>
    </location>
</feature>
<proteinExistence type="inferred from homology"/>
<evidence type="ECO:0000256" key="2">
    <source>
        <dbReference type="ARBA" id="ARBA00010050"/>
    </source>
</evidence>
<evidence type="ECO:0000256" key="8">
    <source>
        <dbReference type="RuleBase" id="RU367013"/>
    </source>
</evidence>
<keyword evidence="6 8" id="KW-0472">Membrane</keyword>
<evidence type="ECO:0000256" key="1">
    <source>
        <dbReference type="ARBA" id="ARBA00004170"/>
    </source>
</evidence>
<dbReference type="CDD" id="cd15832">
    <property type="entry name" value="SNAP"/>
    <property type="match status" value="1"/>
</dbReference>
<dbReference type="GO" id="GO:0005774">
    <property type="term" value="C:vacuolar membrane"/>
    <property type="evidence" value="ECO:0007669"/>
    <property type="project" value="TreeGrafter"/>
</dbReference>
<gene>
    <name evidence="9" type="ORF">DASB73_003250</name>
</gene>
<comment type="caution">
    <text evidence="9">The sequence shown here is derived from an EMBL/GenBank/DDBJ whole genome shotgun (WGS) entry which is preliminary data.</text>
</comment>
<dbReference type="GO" id="GO:0006886">
    <property type="term" value="P:intracellular protein transport"/>
    <property type="evidence" value="ECO:0007669"/>
    <property type="project" value="UniProtKB-UniRule"/>
</dbReference>
<dbReference type="SUPFAM" id="SSF48452">
    <property type="entry name" value="TPR-like"/>
    <property type="match status" value="1"/>
</dbReference>
<dbReference type="EMBL" id="BTGC01000001">
    <property type="protein sequence ID" value="GMM49367.1"/>
    <property type="molecule type" value="Genomic_DNA"/>
</dbReference>
<dbReference type="Gene3D" id="1.25.40.10">
    <property type="entry name" value="Tetratricopeptide repeat domain"/>
    <property type="match status" value="1"/>
</dbReference>
<evidence type="ECO:0000256" key="5">
    <source>
        <dbReference type="ARBA" id="ARBA00022927"/>
    </source>
</evidence>
<comment type="function">
    <text evidence="8">Required for vesicular transport between the endoplasmic reticulum and the Golgi apparatus.</text>
</comment>
<evidence type="ECO:0000256" key="3">
    <source>
        <dbReference type="ARBA" id="ARBA00022448"/>
    </source>
</evidence>
<accession>A0AAV5RDS8</accession>
<evidence type="ECO:0000313" key="9">
    <source>
        <dbReference type="EMBL" id="GMM49367.1"/>
    </source>
</evidence>